<dbReference type="PANTHER" id="PTHR43398">
    <property type="entry name" value="DOLICHOL-PHOSPHATE MANNOSYLTRANSFERASE SUBUNIT 1"/>
    <property type="match status" value="1"/>
</dbReference>
<dbReference type="RefSeq" id="WP_167152193.1">
    <property type="nucleotide sequence ID" value="NZ_JAAMOX010000003.1"/>
</dbReference>
<evidence type="ECO:0000256" key="2">
    <source>
        <dbReference type="ARBA" id="ARBA00022676"/>
    </source>
</evidence>
<feature type="domain" description="Glycosyltransferase 2-like" evidence="4">
    <location>
        <begin position="7"/>
        <end position="171"/>
    </location>
</feature>
<dbReference type="Pfam" id="PF00535">
    <property type="entry name" value="Glycos_transf_2"/>
    <property type="match status" value="1"/>
</dbReference>
<dbReference type="PANTHER" id="PTHR43398:SF1">
    <property type="entry name" value="DOLICHOL-PHOSPHATE MANNOSYLTRANSFERASE SUBUNIT 1"/>
    <property type="match status" value="1"/>
</dbReference>
<name>A0A7X5R3X0_9MICO</name>
<dbReference type="InterPro" id="IPR001173">
    <property type="entry name" value="Glyco_trans_2-like"/>
</dbReference>
<evidence type="ECO:0000313" key="6">
    <source>
        <dbReference type="Proteomes" id="UP000541033"/>
    </source>
</evidence>
<dbReference type="AlphaFoldDB" id="A0A7X5R3X0"/>
<evidence type="ECO:0000259" key="4">
    <source>
        <dbReference type="Pfam" id="PF00535"/>
    </source>
</evidence>
<evidence type="ECO:0000313" key="5">
    <source>
        <dbReference type="EMBL" id="NIH55203.1"/>
    </source>
</evidence>
<dbReference type="EC" id="2.4.1.83" evidence="5"/>
<keyword evidence="6" id="KW-1185">Reference proteome</keyword>
<dbReference type="GO" id="GO:0009247">
    <property type="term" value="P:glycolipid biosynthetic process"/>
    <property type="evidence" value="ECO:0007669"/>
    <property type="project" value="TreeGrafter"/>
</dbReference>
<dbReference type="EMBL" id="JAAMOX010000003">
    <property type="protein sequence ID" value="NIH55203.1"/>
    <property type="molecule type" value="Genomic_DNA"/>
</dbReference>
<dbReference type="Gene3D" id="3.90.550.10">
    <property type="entry name" value="Spore Coat Polysaccharide Biosynthesis Protein SpsA, Chain A"/>
    <property type="match status" value="1"/>
</dbReference>
<comment type="caution">
    <text evidence="5">The sequence shown here is derived from an EMBL/GenBank/DDBJ whole genome shotgun (WGS) entry which is preliminary data.</text>
</comment>
<dbReference type="GO" id="GO:0016020">
    <property type="term" value="C:membrane"/>
    <property type="evidence" value="ECO:0007669"/>
    <property type="project" value="GOC"/>
</dbReference>
<keyword evidence="2 5" id="KW-0328">Glycosyltransferase</keyword>
<evidence type="ECO:0000256" key="1">
    <source>
        <dbReference type="ARBA" id="ARBA00006739"/>
    </source>
</evidence>
<reference evidence="5 6" key="1">
    <citation type="submission" date="2020-02" db="EMBL/GenBank/DDBJ databases">
        <title>Sequencing the genomes of 1000 actinobacteria strains.</title>
        <authorList>
            <person name="Klenk H.-P."/>
        </authorList>
    </citation>
    <scope>NUCLEOTIDE SEQUENCE [LARGE SCALE GENOMIC DNA]</scope>
    <source>
        <strain evidence="5 6">DSM 27960</strain>
    </source>
</reference>
<dbReference type="SUPFAM" id="SSF53448">
    <property type="entry name" value="Nucleotide-diphospho-sugar transferases"/>
    <property type="match status" value="1"/>
</dbReference>
<sequence length="255" mass="27775">MTSATLVIIPTYNERENIASIVSRVRAATPEVDILVVDDNSPDGTGAIADELAAADNAISVLHRVGKEGLGAAYKHGFRWGLERGYDRLVEMDADGSHAPEQLPALLEASEHSDVVQGSRWVQGGSVVNWPLHRQLISKVGSMYARLMLGVPVKDVTGGYRVFSAHALETIRLETVHSMGYGFQVDMLFRAHQEGLRITEVPITFAEREYGESKISMGIVVEAMLRVTGWGIRNLPARLRGQGRPAETATANSRG</sequence>
<dbReference type="InterPro" id="IPR039528">
    <property type="entry name" value="DPM1-like"/>
</dbReference>
<accession>A0A7X5R3X0</accession>
<keyword evidence="3 5" id="KW-0808">Transferase</keyword>
<organism evidence="5 6">
    <name type="scientific">Lysinibacter cavernae</name>
    <dbReference type="NCBI Taxonomy" id="1640652"/>
    <lineage>
        <taxon>Bacteria</taxon>
        <taxon>Bacillati</taxon>
        <taxon>Actinomycetota</taxon>
        <taxon>Actinomycetes</taxon>
        <taxon>Micrococcales</taxon>
        <taxon>Microbacteriaceae</taxon>
        <taxon>Lysinibacter</taxon>
    </lineage>
</organism>
<protein>
    <submittedName>
        <fullName evidence="5">Dolichol-phosphate mannosyltransferase</fullName>
        <ecNumber evidence="5">2.4.1.83</ecNumber>
    </submittedName>
</protein>
<dbReference type="FunFam" id="3.90.550.10:FF:000122">
    <property type="entry name" value="Dolichol-phosphate mannosyltransferase subunit 1"/>
    <property type="match status" value="1"/>
</dbReference>
<dbReference type="Proteomes" id="UP000541033">
    <property type="component" value="Unassembled WGS sequence"/>
</dbReference>
<evidence type="ECO:0000256" key="3">
    <source>
        <dbReference type="ARBA" id="ARBA00022679"/>
    </source>
</evidence>
<proteinExistence type="inferred from homology"/>
<dbReference type="GO" id="GO:0004582">
    <property type="term" value="F:dolichyl-phosphate beta-D-mannosyltransferase activity"/>
    <property type="evidence" value="ECO:0007669"/>
    <property type="project" value="UniProtKB-EC"/>
</dbReference>
<dbReference type="CDD" id="cd06442">
    <property type="entry name" value="DPM1_like"/>
    <property type="match status" value="1"/>
</dbReference>
<dbReference type="InterPro" id="IPR029044">
    <property type="entry name" value="Nucleotide-diphossugar_trans"/>
</dbReference>
<comment type="similarity">
    <text evidence="1">Belongs to the glycosyltransferase 2 family.</text>
</comment>
<gene>
    <name evidence="5" type="ORF">FHX76_003118</name>
</gene>